<dbReference type="EMBL" id="JBBWWR010000001">
    <property type="protein sequence ID" value="KAK8971207.1"/>
    <property type="molecule type" value="Genomic_DNA"/>
</dbReference>
<protein>
    <recommendedName>
        <fullName evidence="2">GCK domain-containing protein</fullName>
    </recommendedName>
</protein>
<dbReference type="Pfam" id="PF07802">
    <property type="entry name" value="GCK"/>
    <property type="match status" value="1"/>
</dbReference>
<organism evidence="3 4">
    <name type="scientific">Platanthera guangdongensis</name>
    <dbReference type="NCBI Taxonomy" id="2320717"/>
    <lineage>
        <taxon>Eukaryota</taxon>
        <taxon>Viridiplantae</taxon>
        <taxon>Streptophyta</taxon>
        <taxon>Embryophyta</taxon>
        <taxon>Tracheophyta</taxon>
        <taxon>Spermatophyta</taxon>
        <taxon>Magnoliopsida</taxon>
        <taxon>Liliopsida</taxon>
        <taxon>Asparagales</taxon>
        <taxon>Orchidaceae</taxon>
        <taxon>Orchidoideae</taxon>
        <taxon>Orchideae</taxon>
        <taxon>Orchidinae</taxon>
        <taxon>Platanthera</taxon>
    </lineage>
</organism>
<dbReference type="PROSITE" id="PS51808">
    <property type="entry name" value="CHCH"/>
    <property type="match status" value="1"/>
</dbReference>
<feature type="region of interest" description="Disordered" evidence="1">
    <location>
        <begin position="1"/>
        <end position="97"/>
    </location>
</feature>
<feature type="region of interest" description="Disordered" evidence="1">
    <location>
        <begin position="164"/>
        <end position="197"/>
    </location>
</feature>
<sequence>MAASSTAVTPHFAASVSPNSENLNHRNEPSPSTDFSEPSKPSPSSGKSSPADSPSPGKSAPAVSPSPDSNEAIIILREDVSSQTYNEEEEEEEDEEECGFCLYMKGGGCKEPFIAWEKCMKEAEKIDEDVANKCGEVITLLRKCMDEHADYYEPILRVEREMEDAASEINTGNSEKETVSKLHSSPPNSDTLISDST</sequence>
<dbReference type="PANTHER" id="PTHR34357">
    <property type="entry name" value="F7A19.14 PROTEIN-RELATED"/>
    <property type="match status" value="1"/>
</dbReference>
<feature type="compositionally biased region" description="Low complexity" evidence="1">
    <location>
        <begin position="38"/>
        <end position="62"/>
    </location>
</feature>
<dbReference type="PANTHER" id="PTHR34357:SF2">
    <property type="entry name" value="F26F24.3-RELATED"/>
    <property type="match status" value="1"/>
</dbReference>
<name>A0ABR2N514_9ASPA</name>
<dbReference type="InterPro" id="IPR012891">
    <property type="entry name" value="GCK_dom"/>
</dbReference>
<dbReference type="SMART" id="SM01227">
    <property type="entry name" value="GCK"/>
    <property type="match status" value="1"/>
</dbReference>
<feature type="domain" description="GCK" evidence="2">
    <location>
        <begin position="96"/>
        <end position="169"/>
    </location>
</feature>
<evidence type="ECO:0000256" key="1">
    <source>
        <dbReference type="SAM" id="MobiDB-lite"/>
    </source>
</evidence>
<keyword evidence="4" id="KW-1185">Reference proteome</keyword>
<evidence type="ECO:0000313" key="4">
    <source>
        <dbReference type="Proteomes" id="UP001412067"/>
    </source>
</evidence>
<dbReference type="Gene3D" id="1.10.287.2900">
    <property type="match status" value="1"/>
</dbReference>
<gene>
    <name evidence="3" type="ORF">KSP40_PGU004384</name>
</gene>
<accession>A0ABR2N514</accession>
<dbReference type="Proteomes" id="UP001412067">
    <property type="component" value="Unassembled WGS sequence"/>
</dbReference>
<evidence type="ECO:0000259" key="2">
    <source>
        <dbReference type="SMART" id="SM01227"/>
    </source>
</evidence>
<evidence type="ECO:0000313" key="3">
    <source>
        <dbReference type="EMBL" id="KAK8971207.1"/>
    </source>
</evidence>
<proteinExistence type="predicted"/>
<feature type="compositionally biased region" description="Acidic residues" evidence="1">
    <location>
        <begin position="86"/>
        <end position="97"/>
    </location>
</feature>
<comment type="caution">
    <text evidence="3">The sequence shown here is derived from an EMBL/GenBank/DDBJ whole genome shotgun (WGS) entry which is preliminary data.</text>
</comment>
<reference evidence="3 4" key="1">
    <citation type="journal article" date="2022" name="Nat. Plants">
        <title>Genomes of leafy and leafless Platanthera orchids illuminate the evolution of mycoheterotrophy.</title>
        <authorList>
            <person name="Li M.H."/>
            <person name="Liu K.W."/>
            <person name="Li Z."/>
            <person name="Lu H.C."/>
            <person name="Ye Q.L."/>
            <person name="Zhang D."/>
            <person name="Wang J.Y."/>
            <person name="Li Y.F."/>
            <person name="Zhong Z.M."/>
            <person name="Liu X."/>
            <person name="Yu X."/>
            <person name="Liu D.K."/>
            <person name="Tu X.D."/>
            <person name="Liu B."/>
            <person name="Hao Y."/>
            <person name="Liao X.Y."/>
            <person name="Jiang Y.T."/>
            <person name="Sun W.H."/>
            <person name="Chen J."/>
            <person name="Chen Y.Q."/>
            <person name="Ai Y."/>
            <person name="Zhai J.W."/>
            <person name="Wu S.S."/>
            <person name="Zhou Z."/>
            <person name="Hsiao Y.Y."/>
            <person name="Wu W.L."/>
            <person name="Chen Y.Y."/>
            <person name="Lin Y.F."/>
            <person name="Hsu J.L."/>
            <person name="Li C.Y."/>
            <person name="Wang Z.W."/>
            <person name="Zhao X."/>
            <person name="Zhong W.Y."/>
            <person name="Ma X.K."/>
            <person name="Ma L."/>
            <person name="Huang J."/>
            <person name="Chen G.Z."/>
            <person name="Huang M.Z."/>
            <person name="Huang L."/>
            <person name="Peng D.H."/>
            <person name="Luo Y.B."/>
            <person name="Zou S.Q."/>
            <person name="Chen S.P."/>
            <person name="Lan S."/>
            <person name="Tsai W.C."/>
            <person name="Van de Peer Y."/>
            <person name="Liu Z.J."/>
        </authorList>
    </citation>
    <scope>NUCLEOTIDE SEQUENCE [LARGE SCALE GENOMIC DNA]</scope>
    <source>
        <strain evidence="3">Lor288</strain>
    </source>
</reference>
<feature type="compositionally biased region" description="Polar residues" evidence="1">
    <location>
        <begin position="181"/>
        <end position="197"/>
    </location>
</feature>